<sequence length="850" mass="95281">MKKSLLLSLLIIPFFVQTLSSQSGKSYARNISKGLSAYKTTWSPEKIFINTDKVHYSQDETIWASVYLVDGITHTKSSNSNVVYVEVVDSDGNVMSKKKGFAEELICSMSFHIHRNIPDGVYTMRAFTKYMQNDLKSFDYEREIYIGDVDLPMELGLNEQKEAYQDESSNVELSFYPEGGQLVYGIMGELVIKALDSSGKPVEIKGEVVNNLGNVVTTFDTGKYGLAKCAFTPIAGNTYFARFNEGLVTWEQRIPDILKNGYTLSLENMGEYLVVKAETTVSEGLDGTTMVGHVRGDRFLWFQGDETHGSKYIVRVPTDEMQDGIAHITLFTNKGKPVCERLAYVQNQVNATKLSLAGTRQVSDGEWSLDFELTDKKGIPAKGNFSISVLETDAKDDKSAHLSNIENWLELYSDYDKSHQANEVLKEEDAIRRRNILDALMVTNSWKRFSWDDISKERPIDQYMEPEKGIFIKGRTESLDKNRKGVPSMVSLELLGGELYQAKKQTDKDGRFVFGPFNFNDNLSMVLKASSLSGRNELAKQKVVIVLEEEADFYFSKESEDLDEERYVAKRKKVKRENTIRVARYDSPSRETYDFETGKKITQLNEVVVTENKKTQKELIEEQLETITPYYNRPTSRVFADSLSQNGINTAMNILRFMPGVQVNQPAEGPPVIRIRWGATSILSSTEPLFLIDGVTVDLGAVANLPIAEILMVDVLSGTDAGVYGSRGTNGVIAVYTNRGSGFNYNGKGKSVGADGRRSPHILTMTKKGFDTSEPFKLEECDSPVMGKIPAPVAKTVLWEPDIEIFGKRHKTLTFCPDDLAQGNYLIRVVGLSEDGNPISEEFVLPQPEF</sequence>
<evidence type="ECO:0000256" key="2">
    <source>
        <dbReference type="PROSITE-ProRule" id="PRU01360"/>
    </source>
</evidence>
<dbReference type="PANTHER" id="PTHR30069:SF29">
    <property type="entry name" value="HEMOGLOBIN AND HEMOGLOBIN-HAPTOGLOBIN-BINDING PROTEIN 1-RELATED"/>
    <property type="match status" value="1"/>
</dbReference>
<keyword evidence="2" id="KW-0813">Transport</keyword>
<dbReference type="Pfam" id="PF07715">
    <property type="entry name" value="Plug"/>
    <property type="match status" value="1"/>
</dbReference>
<accession>A0A2T0MJP7</accession>
<keyword evidence="2" id="KW-0472">Membrane</keyword>
<dbReference type="PANTHER" id="PTHR30069">
    <property type="entry name" value="TONB-DEPENDENT OUTER MEMBRANE RECEPTOR"/>
    <property type="match status" value="1"/>
</dbReference>
<evidence type="ECO:0000313" key="6">
    <source>
        <dbReference type="Proteomes" id="UP000237640"/>
    </source>
</evidence>
<dbReference type="OrthoDB" id="679547at2"/>
<protein>
    <submittedName>
        <fullName evidence="5">TonB-dependent receptor-like protein</fullName>
    </submittedName>
</protein>
<dbReference type="RefSeq" id="WP_106144669.1">
    <property type="nucleotide sequence ID" value="NZ_PVYX01000001.1"/>
</dbReference>
<keyword evidence="2" id="KW-0812">Transmembrane</keyword>
<comment type="subcellular location">
    <subcellularLocation>
        <location evidence="2">Cell outer membrane</location>
        <topology evidence="2">Multi-pass membrane protein</topology>
    </subcellularLocation>
</comment>
<dbReference type="SUPFAM" id="SSF56935">
    <property type="entry name" value="Porins"/>
    <property type="match status" value="1"/>
</dbReference>
<comment type="caution">
    <text evidence="5">The sequence shown here is derived from an EMBL/GenBank/DDBJ whole genome shotgun (WGS) entry which is preliminary data.</text>
</comment>
<keyword evidence="2" id="KW-1134">Transmembrane beta strand</keyword>
<dbReference type="InterPro" id="IPR039426">
    <property type="entry name" value="TonB-dep_rcpt-like"/>
</dbReference>
<name>A0A2T0MJP7_9FLAO</name>
<evidence type="ECO:0000313" key="5">
    <source>
        <dbReference type="EMBL" id="PRX57802.1"/>
    </source>
</evidence>
<dbReference type="Proteomes" id="UP000237640">
    <property type="component" value="Unassembled WGS sequence"/>
</dbReference>
<feature type="chain" id="PRO_5015449308" evidence="3">
    <location>
        <begin position="19"/>
        <end position="850"/>
    </location>
</feature>
<gene>
    <name evidence="5" type="ORF">CLV81_1814</name>
</gene>
<dbReference type="GO" id="GO:0015344">
    <property type="term" value="F:siderophore uptake transmembrane transporter activity"/>
    <property type="evidence" value="ECO:0007669"/>
    <property type="project" value="TreeGrafter"/>
</dbReference>
<keyword evidence="2" id="KW-0998">Cell outer membrane</keyword>
<comment type="similarity">
    <text evidence="2">Belongs to the TonB-dependent receptor family.</text>
</comment>
<evidence type="ECO:0000259" key="4">
    <source>
        <dbReference type="Pfam" id="PF07715"/>
    </source>
</evidence>
<evidence type="ECO:0000256" key="1">
    <source>
        <dbReference type="ARBA" id="ARBA00022729"/>
    </source>
</evidence>
<organism evidence="5 6">
    <name type="scientific">Flagellimonas meridianipacifica</name>
    <dbReference type="NCBI Taxonomy" id="1080225"/>
    <lineage>
        <taxon>Bacteria</taxon>
        <taxon>Pseudomonadati</taxon>
        <taxon>Bacteroidota</taxon>
        <taxon>Flavobacteriia</taxon>
        <taxon>Flavobacteriales</taxon>
        <taxon>Flavobacteriaceae</taxon>
        <taxon>Flagellimonas</taxon>
    </lineage>
</organism>
<dbReference type="GO" id="GO:0009279">
    <property type="term" value="C:cell outer membrane"/>
    <property type="evidence" value="ECO:0007669"/>
    <property type="project" value="UniProtKB-SubCell"/>
</dbReference>
<proteinExistence type="inferred from homology"/>
<dbReference type="InterPro" id="IPR037066">
    <property type="entry name" value="Plug_dom_sf"/>
</dbReference>
<dbReference type="Gene3D" id="2.60.40.1930">
    <property type="match status" value="1"/>
</dbReference>
<feature type="domain" description="TonB-dependent receptor plug" evidence="4">
    <location>
        <begin position="635"/>
        <end position="732"/>
    </location>
</feature>
<dbReference type="AlphaFoldDB" id="A0A2T0MJP7"/>
<dbReference type="GO" id="GO:0044718">
    <property type="term" value="P:siderophore transmembrane transport"/>
    <property type="evidence" value="ECO:0007669"/>
    <property type="project" value="TreeGrafter"/>
</dbReference>
<keyword evidence="6" id="KW-1185">Reference proteome</keyword>
<reference evidence="5 6" key="1">
    <citation type="submission" date="2018-03" db="EMBL/GenBank/DDBJ databases">
        <title>Genomic Encyclopedia of Archaeal and Bacterial Type Strains, Phase II (KMG-II): from individual species to whole genera.</title>
        <authorList>
            <person name="Goeker M."/>
        </authorList>
    </citation>
    <scope>NUCLEOTIDE SEQUENCE [LARGE SCALE GENOMIC DNA]</scope>
    <source>
        <strain evidence="5 6">DSM 25027</strain>
    </source>
</reference>
<dbReference type="EMBL" id="PVYX01000001">
    <property type="protein sequence ID" value="PRX57802.1"/>
    <property type="molecule type" value="Genomic_DNA"/>
</dbReference>
<dbReference type="PROSITE" id="PS52016">
    <property type="entry name" value="TONB_DEPENDENT_REC_3"/>
    <property type="match status" value="1"/>
</dbReference>
<dbReference type="Gene3D" id="2.170.130.10">
    <property type="entry name" value="TonB-dependent receptor, plug domain"/>
    <property type="match status" value="1"/>
</dbReference>
<feature type="signal peptide" evidence="3">
    <location>
        <begin position="1"/>
        <end position="18"/>
    </location>
</feature>
<keyword evidence="5" id="KW-0675">Receptor</keyword>
<evidence type="ECO:0000256" key="3">
    <source>
        <dbReference type="SAM" id="SignalP"/>
    </source>
</evidence>
<dbReference type="InterPro" id="IPR012910">
    <property type="entry name" value="Plug_dom"/>
</dbReference>
<keyword evidence="1 3" id="KW-0732">Signal</keyword>